<protein>
    <submittedName>
        <fullName evidence="2">Tripartite tricarboxylate transporter substrate binding protein</fullName>
    </submittedName>
</protein>
<dbReference type="Gene3D" id="3.40.190.150">
    <property type="entry name" value="Bordetella uptake gene, domain 1"/>
    <property type="match status" value="1"/>
</dbReference>
<sequence>MRRDRTGLAGCSGCLPIRGAAWPRRGNIMTLTKVLACALAFAGFCAAPIAASAQDYPSKPIRWIIPYNPGGATDASARILQIAIEQNKLLPQPIAAVNVGGAGGSIGARQVKDAPPDGYTILIHQSAMLIQEAAGLNDFGYKDFEPVISINRQCMVAGVSETGPYKTYKELMDAVVAKPRSIVWGGNIGSANHMAVAVMETASPGADFKKVQLGGAAESYAGIKGNIITLGNFGVGEIVAFRGGGLRPLAVLGEKRDPAIADVPTARELGYDAVFCNEHNLYAPKGTPKERIAVLAEVFRKALATQQVQKEFSEKLGMTMEVLTGDDLKKKLATELERLRPMTAGMKN</sequence>
<comment type="caution">
    <text evidence="2">The sequence shown here is derived from an EMBL/GenBank/DDBJ whole genome shotgun (WGS) entry which is preliminary data.</text>
</comment>
<accession>A0A370LAP3</accession>
<dbReference type="OrthoDB" id="9780943at2"/>
<proteinExistence type="inferred from homology"/>
<comment type="similarity">
    <text evidence="1">Belongs to the UPF0065 (bug) family.</text>
</comment>
<dbReference type="PANTHER" id="PTHR42928">
    <property type="entry name" value="TRICARBOXYLATE-BINDING PROTEIN"/>
    <property type="match status" value="1"/>
</dbReference>
<dbReference type="InterPro" id="IPR005064">
    <property type="entry name" value="BUG"/>
</dbReference>
<name>A0A370LAP3_9HYPH</name>
<keyword evidence="3" id="KW-1185">Reference proteome</keyword>
<dbReference type="AlphaFoldDB" id="A0A370LAP3"/>
<dbReference type="EMBL" id="QQTP01000002">
    <property type="protein sequence ID" value="RDJ28271.1"/>
    <property type="molecule type" value="Genomic_DNA"/>
</dbReference>
<evidence type="ECO:0000313" key="3">
    <source>
        <dbReference type="Proteomes" id="UP000255207"/>
    </source>
</evidence>
<gene>
    <name evidence="2" type="ORF">DWE98_06735</name>
</gene>
<dbReference type="InterPro" id="IPR042100">
    <property type="entry name" value="Bug_dom1"/>
</dbReference>
<evidence type="ECO:0000313" key="2">
    <source>
        <dbReference type="EMBL" id="RDJ28271.1"/>
    </source>
</evidence>
<dbReference type="PANTHER" id="PTHR42928:SF5">
    <property type="entry name" value="BLR1237 PROTEIN"/>
    <property type="match status" value="1"/>
</dbReference>
<dbReference type="PIRSF" id="PIRSF017082">
    <property type="entry name" value="YflP"/>
    <property type="match status" value="1"/>
</dbReference>
<reference evidence="3" key="1">
    <citation type="submission" date="2018-07" db="EMBL/GenBank/DDBJ databases">
        <authorList>
            <person name="Safronova V.I."/>
            <person name="Chirak E.R."/>
            <person name="Sazanova A.L."/>
        </authorList>
    </citation>
    <scope>NUCLEOTIDE SEQUENCE [LARGE SCALE GENOMIC DNA]</scope>
    <source>
        <strain evidence="3">RCAM04685</strain>
    </source>
</reference>
<dbReference type="Proteomes" id="UP000255207">
    <property type="component" value="Unassembled WGS sequence"/>
</dbReference>
<organism evidence="2 3">
    <name type="scientific">Bosea caraganae</name>
    <dbReference type="NCBI Taxonomy" id="2763117"/>
    <lineage>
        <taxon>Bacteria</taxon>
        <taxon>Pseudomonadati</taxon>
        <taxon>Pseudomonadota</taxon>
        <taxon>Alphaproteobacteria</taxon>
        <taxon>Hyphomicrobiales</taxon>
        <taxon>Boseaceae</taxon>
        <taxon>Bosea</taxon>
    </lineage>
</organism>
<dbReference type="Gene3D" id="3.40.190.10">
    <property type="entry name" value="Periplasmic binding protein-like II"/>
    <property type="match status" value="1"/>
</dbReference>
<dbReference type="Pfam" id="PF03401">
    <property type="entry name" value="TctC"/>
    <property type="match status" value="1"/>
</dbReference>
<dbReference type="CDD" id="cd07012">
    <property type="entry name" value="PBP2_Bug_TTT"/>
    <property type="match status" value="1"/>
</dbReference>
<evidence type="ECO:0000256" key="1">
    <source>
        <dbReference type="ARBA" id="ARBA00006987"/>
    </source>
</evidence>